<evidence type="ECO:0000259" key="5">
    <source>
        <dbReference type="PROSITE" id="PS50893"/>
    </source>
</evidence>
<dbReference type="OrthoDB" id="9804819at2"/>
<sequence>MPCIEINDLTKDFGDGKGLFNLNLKIEKGEVFGFVGTNGAGKTTTIRHIMGFLKPDSGSVTVQGLDCWADSAKIKKLIGYIPGEIAFPDAPTGSEFLKRQAELLGLQDMSYAERMIQKLQLDPSAHLKRMSKGMKQKTAIVAAFMADPEILILDEPTTGLDPLMRAEFVDILQEEKKRGKTIFMSSHMFEEVEHTCDKVALIKEGKLIAVKPTVEVKHNENKVYKLEFLQQEDYKRFLSEPFQITEKRENQNQVLIEIHDRDIQMLFRTLRGYSVKFISEKKFTLADYFNGLYEEESAHA</sequence>
<dbReference type="InterPro" id="IPR027417">
    <property type="entry name" value="P-loop_NTPase"/>
</dbReference>
<reference evidence="6" key="1">
    <citation type="journal article" date="2016" name="Genome Announc.">
        <title>Draft genomes of two strains of Paenibacillus glucanolyticus with capability to degrade lignocellulose.</title>
        <authorList>
            <person name="Mathews S.L."/>
            <person name="Pawlak J."/>
            <person name="Grunden A.M."/>
        </authorList>
    </citation>
    <scope>NUCLEOTIDE SEQUENCE [LARGE SCALE GENOMIC DNA]</scope>
    <source>
        <strain evidence="6">SLM1</strain>
    </source>
</reference>
<evidence type="ECO:0000256" key="4">
    <source>
        <dbReference type="ARBA" id="ARBA00022840"/>
    </source>
</evidence>
<evidence type="ECO:0000256" key="1">
    <source>
        <dbReference type="ARBA" id="ARBA00005417"/>
    </source>
</evidence>
<dbReference type="PANTHER" id="PTHR42711:SF5">
    <property type="entry name" value="ABC TRANSPORTER ATP-BINDING PROTEIN NATA"/>
    <property type="match status" value="1"/>
</dbReference>
<keyword evidence="3" id="KW-0547">Nucleotide-binding</keyword>
<dbReference type="Proteomes" id="UP000076796">
    <property type="component" value="Unassembled WGS sequence"/>
</dbReference>
<comment type="caution">
    <text evidence="6">The sequence shown here is derived from an EMBL/GenBank/DDBJ whole genome shotgun (WGS) entry which is preliminary data.</text>
</comment>
<dbReference type="GO" id="GO:0005524">
    <property type="term" value="F:ATP binding"/>
    <property type="evidence" value="ECO:0007669"/>
    <property type="project" value="UniProtKB-KW"/>
</dbReference>
<dbReference type="Gene3D" id="3.40.50.300">
    <property type="entry name" value="P-loop containing nucleotide triphosphate hydrolases"/>
    <property type="match status" value="1"/>
</dbReference>
<dbReference type="RefSeq" id="WP_063480685.1">
    <property type="nucleotide sequence ID" value="NZ_CP147845.1"/>
</dbReference>
<dbReference type="CDD" id="cd03230">
    <property type="entry name" value="ABC_DR_subfamily_A"/>
    <property type="match status" value="1"/>
</dbReference>
<gene>
    <name evidence="6" type="ORF">AWU65_01090</name>
</gene>
<dbReference type="Pfam" id="PF00005">
    <property type="entry name" value="ABC_tran"/>
    <property type="match status" value="1"/>
</dbReference>
<evidence type="ECO:0000313" key="7">
    <source>
        <dbReference type="Proteomes" id="UP000076796"/>
    </source>
</evidence>
<comment type="similarity">
    <text evidence="1">Belongs to the ABC transporter superfamily.</text>
</comment>
<evidence type="ECO:0000313" key="6">
    <source>
        <dbReference type="EMBL" id="KZS43246.1"/>
    </source>
</evidence>
<dbReference type="AlphaFoldDB" id="A0A163DIH9"/>
<dbReference type="SUPFAM" id="SSF52540">
    <property type="entry name" value="P-loop containing nucleoside triphosphate hydrolases"/>
    <property type="match status" value="1"/>
</dbReference>
<evidence type="ECO:0000256" key="2">
    <source>
        <dbReference type="ARBA" id="ARBA00022448"/>
    </source>
</evidence>
<organism evidence="6 7">
    <name type="scientific">Paenibacillus glucanolyticus</name>
    <dbReference type="NCBI Taxonomy" id="59843"/>
    <lineage>
        <taxon>Bacteria</taxon>
        <taxon>Bacillati</taxon>
        <taxon>Bacillota</taxon>
        <taxon>Bacilli</taxon>
        <taxon>Bacillales</taxon>
        <taxon>Paenibacillaceae</taxon>
        <taxon>Paenibacillus</taxon>
    </lineage>
</organism>
<feature type="domain" description="ABC transporter" evidence="5">
    <location>
        <begin position="4"/>
        <end position="229"/>
    </location>
</feature>
<dbReference type="PROSITE" id="PS50893">
    <property type="entry name" value="ABC_TRANSPORTER_2"/>
    <property type="match status" value="1"/>
</dbReference>
<dbReference type="GeneID" id="97555345"/>
<dbReference type="SMART" id="SM00382">
    <property type="entry name" value="AAA"/>
    <property type="match status" value="1"/>
</dbReference>
<keyword evidence="7" id="KW-1185">Reference proteome</keyword>
<evidence type="ECO:0000256" key="3">
    <source>
        <dbReference type="ARBA" id="ARBA00022741"/>
    </source>
</evidence>
<dbReference type="GO" id="GO:0016887">
    <property type="term" value="F:ATP hydrolysis activity"/>
    <property type="evidence" value="ECO:0007669"/>
    <property type="project" value="InterPro"/>
</dbReference>
<dbReference type="EMBL" id="LWMH01000003">
    <property type="protein sequence ID" value="KZS43246.1"/>
    <property type="molecule type" value="Genomic_DNA"/>
</dbReference>
<name>A0A163DIH9_9BACL</name>
<keyword evidence="2" id="KW-0813">Transport</keyword>
<dbReference type="PANTHER" id="PTHR42711">
    <property type="entry name" value="ABC TRANSPORTER ATP-BINDING PROTEIN"/>
    <property type="match status" value="1"/>
</dbReference>
<protein>
    <submittedName>
        <fullName evidence="6">ABC transporter ATP-binding protein</fullName>
    </submittedName>
</protein>
<dbReference type="InterPro" id="IPR050763">
    <property type="entry name" value="ABC_transporter_ATP-binding"/>
</dbReference>
<keyword evidence="4 6" id="KW-0067">ATP-binding</keyword>
<dbReference type="InterPro" id="IPR003439">
    <property type="entry name" value="ABC_transporter-like_ATP-bd"/>
</dbReference>
<dbReference type="InterPro" id="IPR003593">
    <property type="entry name" value="AAA+_ATPase"/>
</dbReference>
<accession>A0A163DIH9</accession>
<proteinExistence type="inferred from homology"/>